<feature type="zinc finger region" description="C3H1-type" evidence="1">
    <location>
        <begin position="319"/>
        <end position="347"/>
    </location>
</feature>
<feature type="domain" description="C3H1-type" evidence="3">
    <location>
        <begin position="319"/>
        <end position="347"/>
    </location>
</feature>
<keyword evidence="5" id="KW-1185">Reference proteome</keyword>
<dbReference type="Proteomes" id="UP001437256">
    <property type="component" value="Unassembled WGS sequence"/>
</dbReference>
<keyword evidence="1" id="KW-0863">Zinc-finger</keyword>
<feature type="coiled-coil region" evidence="2">
    <location>
        <begin position="11"/>
        <end position="38"/>
    </location>
</feature>
<sequence length="383" mass="42001">MFTTDLKTHVADATVKRNTDLETRVRDLELQLDRYQKAHSVVLEAAEAHKLQIATLNKQLSSSTGINPSLIHCVLNGDEIFFSNLLLVQGFQGGQTAAHLLTKAIADCLSNEEVHLFPGLTFWVTLFLNKTQLGNILFTRNICSSEQYDGFLSGFSQASLRFQVVDVCNSEGGADAKIKEYLTTYTQLPQTLRMFTGGCHTRNFSNVFGVLDDDGLLGKTVVLHPGVVETVNELQGFKIPTLEVNDLFLDTRGVLGPLPRPSPLQLAQYNGIPSNGGLASPQSPVRVNKRFVDPSLAGTCKYSHDYVLTPEQLSALAGNAKKAPCNWLKNGLPCPYGERCCWGHVCPNGPNCFHLSKGKCWFKSEGMHQPPASPSRSSTAELY</sequence>
<keyword evidence="1" id="KW-0479">Metal-binding</keyword>
<proteinExistence type="predicted"/>
<reference evidence="4 5" key="1">
    <citation type="submission" date="2024-05" db="EMBL/GenBank/DDBJ databases">
        <title>A draft genome resource for the thread blight pathogen Marasmius tenuissimus strain MS-2.</title>
        <authorList>
            <person name="Yulfo-Soto G.E."/>
            <person name="Baruah I.K."/>
            <person name="Amoako-Attah I."/>
            <person name="Bukari Y."/>
            <person name="Meinhardt L.W."/>
            <person name="Bailey B.A."/>
            <person name="Cohen S.P."/>
        </authorList>
    </citation>
    <scope>NUCLEOTIDE SEQUENCE [LARGE SCALE GENOMIC DNA]</scope>
    <source>
        <strain evidence="4 5">MS-2</strain>
    </source>
</reference>
<keyword evidence="2" id="KW-0175">Coiled coil</keyword>
<evidence type="ECO:0000259" key="3">
    <source>
        <dbReference type="PROSITE" id="PS50103"/>
    </source>
</evidence>
<dbReference type="InterPro" id="IPR000571">
    <property type="entry name" value="Znf_CCCH"/>
</dbReference>
<organism evidence="4 5">
    <name type="scientific">Marasmius tenuissimus</name>
    <dbReference type="NCBI Taxonomy" id="585030"/>
    <lineage>
        <taxon>Eukaryota</taxon>
        <taxon>Fungi</taxon>
        <taxon>Dikarya</taxon>
        <taxon>Basidiomycota</taxon>
        <taxon>Agaricomycotina</taxon>
        <taxon>Agaricomycetes</taxon>
        <taxon>Agaricomycetidae</taxon>
        <taxon>Agaricales</taxon>
        <taxon>Marasmiineae</taxon>
        <taxon>Marasmiaceae</taxon>
        <taxon>Marasmius</taxon>
    </lineage>
</organism>
<evidence type="ECO:0000256" key="1">
    <source>
        <dbReference type="PROSITE-ProRule" id="PRU00723"/>
    </source>
</evidence>
<comment type="caution">
    <text evidence="4">The sequence shown here is derived from an EMBL/GenBank/DDBJ whole genome shotgun (WGS) entry which is preliminary data.</text>
</comment>
<dbReference type="PROSITE" id="PS50103">
    <property type="entry name" value="ZF_C3H1"/>
    <property type="match status" value="1"/>
</dbReference>
<accession>A0ABR3AAA4</accession>
<gene>
    <name evidence="4" type="ORF">AAF712_002113</name>
</gene>
<dbReference type="EMBL" id="JBBXMP010000005">
    <property type="protein sequence ID" value="KAL0070892.1"/>
    <property type="molecule type" value="Genomic_DNA"/>
</dbReference>
<dbReference type="InterPro" id="IPR057683">
    <property type="entry name" value="DUF7923"/>
</dbReference>
<evidence type="ECO:0000256" key="2">
    <source>
        <dbReference type="SAM" id="Coils"/>
    </source>
</evidence>
<protein>
    <recommendedName>
        <fullName evidence="3">C3H1-type domain-containing protein</fullName>
    </recommendedName>
</protein>
<name>A0ABR3AAA4_9AGAR</name>
<dbReference type="PANTHER" id="PTHR37543:SF1">
    <property type="entry name" value="CCCH ZINC FINGER DNA BINDING PROTEIN (AFU_ORTHOLOGUE AFUA_5G12760)"/>
    <property type="match status" value="1"/>
</dbReference>
<dbReference type="PANTHER" id="PTHR37543">
    <property type="entry name" value="CCCH ZINC FINGER DNA BINDING PROTEIN (AFU_ORTHOLOGUE AFUA_5G12760)"/>
    <property type="match status" value="1"/>
</dbReference>
<dbReference type="Pfam" id="PF25540">
    <property type="entry name" value="DUF7923"/>
    <property type="match status" value="1"/>
</dbReference>
<keyword evidence="1" id="KW-0862">Zinc</keyword>
<evidence type="ECO:0000313" key="4">
    <source>
        <dbReference type="EMBL" id="KAL0070892.1"/>
    </source>
</evidence>
<evidence type="ECO:0000313" key="5">
    <source>
        <dbReference type="Proteomes" id="UP001437256"/>
    </source>
</evidence>